<protein>
    <submittedName>
        <fullName evidence="2">Uncharacterized protein</fullName>
    </submittedName>
</protein>
<dbReference type="Pfam" id="PF26125">
    <property type="entry name" value="AcrVA2-like"/>
    <property type="match status" value="1"/>
</dbReference>
<evidence type="ECO:0000256" key="1">
    <source>
        <dbReference type="SAM" id="MobiDB-lite"/>
    </source>
</evidence>
<accession>A0A8J4E652</accession>
<feature type="compositionally biased region" description="Basic residues" evidence="1">
    <location>
        <begin position="137"/>
        <end position="147"/>
    </location>
</feature>
<feature type="region of interest" description="Disordered" evidence="1">
    <location>
        <begin position="128"/>
        <end position="154"/>
    </location>
</feature>
<comment type="caution">
    <text evidence="2">The sequence shown here is derived from an EMBL/GenBank/DDBJ whole genome shotgun (WGS) entry which is preliminary data.</text>
</comment>
<organism evidence="2 3">
    <name type="scientific">Virgisporangium aurantiacum</name>
    <dbReference type="NCBI Taxonomy" id="175570"/>
    <lineage>
        <taxon>Bacteria</taxon>
        <taxon>Bacillati</taxon>
        <taxon>Actinomycetota</taxon>
        <taxon>Actinomycetes</taxon>
        <taxon>Micromonosporales</taxon>
        <taxon>Micromonosporaceae</taxon>
        <taxon>Virgisporangium</taxon>
    </lineage>
</organism>
<dbReference type="EMBL" id="BOPG01000087">
    <property type="protein sequence ID" value="GIJ63056.1"/>
    <property type="molecule type" value="Genomic_DNA"/>
</dbReference>
<name>A0A8J4E652_9ACTN</name>
<gene>
    <name evidence="2" type="ORF">Vau01_105720</name>
</gene>
<dbReference type="RefSeq" id="WP_204009074.1">
    <property type="nucleotide sequence ID" value="NZ_BOPG01000087.1"/>
</dbReference>
<dbReference type="Proteomes" id="UP000612585">
    <property type="component" value="Unassembled WGS sequence"/>
</dbReference>
<dbReference type="InterPro" id="IPR058915">
    <property type="entry name" value="AcrVA2-like"/>
</dbReference>
<evidence type="ECO:0000313" key="2">
    <source>
        <dbReference type="EMBL" id="GIJ63056.1"/>
    </source>
</evidence>
<reference evidence="2" key="1">
    <citation type="submission" date="2021-01" db="EMBL/GenBank/DDBJ databases">
        <title>Whole genome shotgun sequence of Virgisporangium aurantiacum NBRC 16421.</title>
        <authorList>
            <person name="Komaki H."/>
            <person name="Tamura T."/>
        </authorList>
    </citation>
    <scope>NUCLEOTIDE SEQUENCE</scope>
    <source>
        <strain evidence="2">NBRC 16421</strain>
    </source>
</reference>
<proteinExistence type="predicted"/>
<dbReference type="AlphaFoldDB" id="A0A8J4E652"/>
<keyword evidence="3" id="KW-1185">Reference proteome</keyword>
<evidence type="ECO:0000313" key="3">
    <source>
        <dbReference type="Proteomes" id="UP000612585"/>
    </source>
</evidence>
<sequence length="154" mass="16403">MWIAEPGLTHRLLTQVPDPVSLGDLTGLPEWCVYLIAANPTDGDGADIDTVAASAGLWIHLEHDINTGRPELRLLIDPGAGIGDMTALPVYLDRDTVTEALTDMVATARATLDNSGILPGLDVRAAAPTAEAATPRRPGRRIPRHRPLPVPPRS</sequence>